<dbReference type="Pfam" id="PF06197">
    <property type="entry name" value="DUF998"/>
    <property type="match status" value="1"/>
</dbReference>
<feature type="transmembrane region" description="Helical" evidence="1">
    <location>
        <begin position="56"/>
        <end position="79"/>
    </location>
</feature>
<feature type="transmembrane region" description="Helical" evidence="1">
    <location>
        <begin position="123"/>
        <end position="147"/>
    </location>
</feature>
<protein>
    <submittedName>
        <fullName evidence="2">DUF998 domain-containing protein</fullName>
    </submittedName>
</protein>
<feature type="transmembrane region" description="Helical" evidence="1">
    <location>
        <begin position="187"/>
        <end position="204"/>
    </location>
</feature>
<accession>A0AAW8T5R8</accession>
<evidence type="ECO:0000256" key="1">
    <source>
        <dbReference type="SAM" id="Phobius"/>
    </source>
</evidence>
<dbReference type="Proteomes" id="UP001254770">
    <property type="component" value="Unassembled WGS sequence"/>
</dbReference>
<gene>
    <name evidence="2" type="ORF">P7D69_09485</name>
</gene>
<feature type="transmembrane region" description="Helical" evidence="1">
    <location>
        <begin position="12"/>
        <end position="36"/>
    </location>
</feature>
<sequence>MNKKRGLIQWLGLLGVVGLLSYTAAVVFSPFAYPGYDWMAQAVSDLSAENSPSRILWNQLSALSNIGSVVSSTMMCVYIQGKLTKSLRVGIYLFTAMTWTSAVGYTMFPLTDSGYAGAFQDRMHVMVTALVVVLSIVSLLVIIVSGFRSGKYQSLAKWALLALCFMLAGAVGVNTVPIHYFGIPERFSVFAAMGFNAVLGIYLFRDFAD</sequence>
<feature type="transmembrane region" description="Helical" evidence="1">
    <location>
        <begin position="91"/>
        <end position="111"/>
    </location>
</feature>
<dbReference type="AlphaFoldDB" id="A0AAW8T5R8"/>
<dbReference type="EMBL" id="JARPXL010000008">
    <property type="protein sequence ID" value="MDT2544568.1"/>
    <property type="molecule type" value="Genomic_DNA"/>
</dbReference>
<proteinExistence type="predicted"/>
<dbReference type="RefSeq" id="WP_222227420.1">
    <property type="nucleotide sequence ID" value="NZ_CP081847.1"/>
</dbReference>
<dbReference type="InterPro" id="IPR009339">
    <property type="entry name" value="DUF998"/>
</dbReference>
<organism evidence="2 3">
    <name type="scientific">Enterococcus raffinosus</name>
    <dbReference type="NCBI Taxonomy" id="71452"/>
    <lineage>
        <taxon>Bacteria</taxon>
        <taxon>Bacillati</taxon>
        <taxon>Bacillota</taxon>
        <taxon>Bacilli</taxon>
        <taxon>Lactobacillales</taxon>
        <taxon>Enterococcaceae</taxon>
        <taxon>Enterococcus</taxon>
    </lineage>
</organism>
<reference evidence="2" key="1">
    <citation type="submission" date="2023-03" db="EMBL/GenBank/DDBJ databases">
        <authorList>
            <person name="Shen W."/>
            <person name="Cai J."/>
        </authorList>
    </citation>
    <scope>NUCLEOTIDE SEQUENCE</scope>
    <source>
        <strain evidence="2">Y15</strain>
    </source>
</reference>
<keyword evidence="1" id="KW-0812">Transmembrane</keyword>
<keyword evidence="1" id="KW-0472">Membrane</keyword>
<feature type="transmembrane region" description="Helical" evidence="1">
    <location>
        <begin position="159"/>
        <end position="181"/>
    </location>
</feature>
<keyword evidence="1" id="KW-1133">Transmembrane helix</keyword>
<evidence type="ECO:0000313" key="2">
    <source>
        <dbReference type="EMBL" id="MDT2544568.1"/>
    </source>
</evidence>
<name>A0AAW8T5R8_9ENTE</name>
<evidence type="ECO:0000313" key="3">
    <source>
        <dbReference type="Proteomes" id="UP001254770"/>
    </source>
</evidence>
<comment type="caution">
    <text evidence="2">The sequence shown here is derived from an EMBL/GenBank/DDBJ whole genome shotgun (WGS) entry which is preliminary data.</text>
</comment>